<sequence>MIPDRGLSVLRSLSRPSLPTGSAGKAAAYLIVGVVSSYVAASSATISGSAKSGVPAAVLALSCLRASRLVVGEERGAVLGEGRRVCWRGVRDASGRAKRRCLLFARPSCCGARGSTSAPVCTILDSCSPEADGKVSSVEALTLTLSSALAPLAGPSPPLSNPCTAPFRSSSHVLHTARPKPGSTFSVQSVPAQRFRPGVLALSGVFSSSTGLLRLNSRRRERSVTMGDTRLEGGVVGMVWGALRGDGRVRRKCGEGASVGAVVDGCGGEVVDLGTNRGVDSAVRGGVMGREVESERMPGEERCSDGTGYGRRKDVHSVQEHDKFMREREVEAMLFLLSPGVIARTMHTIPCIYYLGCRWNYIVHVWCCERCQDKVFVRQSRVAPKVWALRVDTPIDKGNRSVRREYSNHLCKPLLDIRTLFLLVA</sequence>
<reference evidence="1 2" key="1">
    <citation type="journal article" date="2017" name="Genome Announc.">
        <title>Genome sequence of the saprophytic ascomycete Epicoccum nigrum ICMP 19927 strain isolated from New Zealand.</title>
        <authorList>
            <person name="Fokin M."/>
            <person name="Fleetwood D."/>
            <person name="Weir B.S."/>
            <person name="Villas-Boas S.G."/>
        </authorList>
    </citation>
    <scope>NUCLEOTIDE SEQUENCE [LARGE SCALE GENOMIC DNA]</scope>
    <source>
        <strain evidence="1 2">ICMP 19927</strain>
    </source>
</reference>
<protein>
    <submittedName>
        <fullName evidence="1">Uncharacterized protein</fullName>
    </submittedName>
</protein>
<dbReference type="InParanoid" id="A0A1Y2LVY5"/>
<evidence type="ECO:0000313" key="1">
    <source>
        <dbReference type="EMBL" id="OSS47347.1"/>
    </source>
</evidence>
<dbReference type="EMBL" id="KZ107848">
    <property type="protein sequence ID" value="OSS47347.1"/>
    <property type="molecule type" value="Genomic_DNA"/>
</dbReference>
<dbReference type="AlphaFoldDB" id="A0A1Y2LVY5"/>
<name>A0A1Y2LVY5_EPING</name>
<gene>
    <name evidence="1" type="ORF">B5807_07329</name>
</gene>
<accession>A0A1Y2LVY5</accession>
<dbReference type="Proteomes" id="UP000193240">
    <property type="component" value="Unassembled WGS sequence"/>
</dbReference>
<keyword evidence="2" id="KW-1185">Reference proteome</keyword>
<organism evidence="1 2">
    <name type="scientific">Epicoccum nigrum</name>
    <name type="common">Soil fungus</name>
    <name type="synonym">Epicoccum purpurascens</name>
    <dbReference type="NCBI Taxonomy" id="105696"/>
    <lineage>
        <taxon>Eukaryota</taxon>
        <taxon>Fungi</taxon>
        <taxon>Dikarya</taxon>
        <taxon>Ascomycota</taxon>
        <taxon>Pezizomycotina</taxon>
        <taxon>Dothideomycetes</taxon>
        <taxon>Pleosporomycetidae</taxon>
        <taxon>Pleosporales</taxon>
        <taxon>Pleosporineae</taxon>
        <taxon>Didymellaceae</taxon>
        <taxon>Epicoccum</taxon>
    </lineage>
</organism>
<proteinExistence type="predicted"/>
<evidence type="ECO:0000313" key="2">
    <source>
        <dbReference type="Proteomes" id="UP000193240"/>
    </source>
</evidence>